<evidence type="ECO:0000256" key="1">
    <source>
        <dbReference type="PROSITE-ProRule" id="PRU00176"/>
    </source>
</evidence>
<keyword evidence="1" id="KW-0694">RNA-binding</keyword>
<dbReference type="PANTHER" id="PTHR32343:SF36">
    <property type="entry name" value="POLYADENYLATE-BINDING PROTEIN-INTERACTING PROTEIN 10-LIKE"/>
    <property type="match status" value="1"/>
</dbReference>
<accession>A0ABR2RAF5</accession>
<comment type="caution">
    <text evidence="4">The sequence shown here is derived from an EMBL/GenBank/DDBJ whole genome shotgun (WGS) entry which is preliminary data.</text>
</comment>
<dbReference type="InterPro" id="IPR012677">
    <property type="entry name" value="Nucleotide-bd_a/b_plait_sf"/>
</dbReference>
<dbReference type="InterPro" id="IPR009818">
    <property type="entry name" value="PAM2_motif"/>
</dbReference>
<dbReference type="Gene3D" id="3.30.70.330">
    <property type="match status" value="2"/>
</dbReference>
<dbReference type="InterPro" id="IPR000504">
    <property type="entry name" value="RRM_dom"/>
</dbReference>
<dbReference type="InterPro" id="IPR035979">
    <property type="entry name" value="RBD_domain_sf"/>
</dbReference>
<gene>
    <name evidence="4" type="ORF">V6N11_036448</name>
</gene>
<protein>
    <recommendedName>
        <fullName evidence="3">RRM domain-containing protein</fullName>
    </recommendedName>
</protein>
<feature type="domain" description="RRM" evidence="3">
    <location>
        <begin position="133"/>
        <end position="208"/>
    </location>
</feature>
<dbReference type="PANTHER" id="PTHR32343">
    <property type="entry name" value="SERINE/ARGININE-RICH SPLICING FACTOR"/>
    <property type="match status" value="1"/>
</dbReference>
<proteinExistence type="predicted"/>
<dbReference type="Pfam" id="PF00076">
    <property type="entry name" value="RRM_1"/>
    <property type="match status" value="2"/>
</dbReference>
<name>A0ABR2RAF5_9ROSI</name>
<feature type="domain" description="RRM" evidence="3">
    <location>
        <begin position="230"/>
        <end position="279"/>
    </location>
</feature>
<evidence type="ECO:0000313" key="5">
    <source>
        <dbReference type="Proteomes" id="UP001396334"/>
    </source>
</evidence>
<dbReference type="PROSITE" id="PS50102">
    <property type="entry name" value="RRM"/>
    <property type="match status" value="2"/>
</dbReference>
<feature type="region of interest" description="Disordered" evidence="2">
    <location>
        <begin position="1"/>
        <end position="59"/>
    </location>
</feature>
<evidence type="ECO:0000256" key="2">
    <source>
        <dbReference type="SAM" id="MobiDB-lite"/>
    </source>
</evidence>
<evidence type="ECO:0000313" key="4">
    <source>
        <dbReference type="EMBL" id="KAK9009926.1"/>
    </source>
</evidence>
<keyword evidence="5" id="KW-1185">Reference proteome</keyword>
<organism evidence="4 5">
    <name type="scientific">Hibiscus sabdariffa</name>
    <name type="common">roselle</name>
    <dbReference type="NCBI Taxonomy" id="183260"/>
    <lineage>
        <taxon>Eukaryota</taxon>
        <taxon>Viridiplantae</taxon>
        <taxon>Streptophyta</taxon>
        <taxon>Embryophyta</taxon>
        <taxon>Tracheophyta</taxon>
        <taxon>Spermatophyta</taxon>
        <taxon>Magnoliopsida</taxon>
        <taxon>eudicotyledons</taxon>
        <taxon>Gunneridae</taxon>
        <taxon>Pentapetalae</taxon>
        <taxon>rosids</taxon>
        <taxon>malvids</taxon>
        <taxon>Malvales</taxon>
        <taxon>Malvaceae</taxon>
        <taxon>Malvoideae</taxon>
        <taxon>Hibiscus</taxon>
    </lineage>
</organism>
<dbReference type="SMART" id="SM00360">
    <property type="entry name" value="RRM"/>
    <property type="match status" value="2"/>
</dbReference>
<reference evidence="4 5" key="1">
    <citation type="journal article" date="2024" name="G3 (Bethesda)">
        <title>Genome assembly of Hibiscus sabdariffa L. provides insights into metabolisms of medicinal natural products.</title>
        <authorList>
            <person name="Kim T."/>
        </authorList>
    </citation>
    <scope>NUCLEOTIDE SEQUENCE [LARGE SCALE GENOMIC DNA]</scope>
    <source>
        <strain evidence="4">TK-2024</strain>
        <tissue evidence="4">Old leaves</tissue>
    </source>
</reference>
<dbReference type="SUPFAM" id="SSF54928">
    <property type="entry name" value="RNA-binding domain, RBD"/>
    <property type="match status" value="1"/>
</dbReference>
<feature type="region of interest" description="Disordered" evidence="2">
    <location>
        <begin position="430"/>
        <end position="452"/>
    </location>
</feature>
<dbReference type="EMBL" id="JBBPBN010000024">
    <property type="protein sequence ID" value="KAK9009926.1"/>
    <property type="molecule type" value="Genomic_DNA"/>
</dbReference>
<feature type="compositionally biased region" description="Basic and acidic residues" evidence="2">
    <location>
        <begin position="19"/>
        <end position="30"/>
    </location>
</feature>
<dbReference type="Proteomes" id="UP001396334">
    <property type="component" value="Unassembled WGS sequence"/>
</dbReference>
<sequence length="452" mass="48887">MAVAENSGAKIGSSGRNVENAERGNFEEGKPAAAVVSNGNGGNGTDLKDGFDEENGGNGGILKNGMSDLAEMLLSKLNPMAEEFIPPSLANHQNLKDDGSAESVKKRNKKYGLAKRKLNMKTSIAQRADAIRNTVYVTDIDQQVTEEVLAGLFLSCGPIVDCRICGVPISAVRFAFIEFHNEEAAKAALNLSGTILGFYPLKVLPSKTAIAPVNPTYLPKSEDEREMCLRTIYCTNIDKKVTQAGIKAFFESICGQVRRSKLLKDSHHPTHSAFVEFTTVVAHLLTVFTEMVAAVSAIAALNCSGAVLESLPIRLVRETLFCGCPIKDTCSPPRSSPCKTLSHPCLFLSFSETDQPPIYMCDTAFESTIGVDVIISFLCPSSVHLLLAVEREVSVNKKQEAHRPVSDRDARAGYIALFVLAVQPVRSGLHSTVKHPSPGHEKSEFEEPYTGD</sequence>
<evidence type="ECO:0000259" key="3">
    <source>
        <dbReference type="PROSITE" id="PS50102"/>
    </source>
</evidence>
<dbReference type="Pfam" id="PF07145">
    <property type="entry name" value="PAM2"/>
    <property type="match status" value="1"/>
</dbReference>